<organism evidence="5 6">
    <name type="scientific">Asaia bogorensis NBRC 16594</name>
    <dbReference type="NCBI Taxonomy" id="1231624"/>
    <lineage>
        <taxon>Bacteria</taxon>
        <taxon>Pseudomonadati</taxon>
        <taxon>Pseudomonadota</taxon>
        <taxon>Alphaproteobacteria</taxon>
        <taxon>Acetobacterales</taxon>
        <taxon>Acetobacteraceae</taxon>
        <taxon>Asaia</taxon>
    </lineage>
</organism>
<dbReference type="InterPro" id="IPR051782">
    <property type="entry name" value="ABC_Transporter_VariousFunc"/>
</dbReference>
<dbReference type="Pfam" id="PF00005">
    <property type="entry name" value="ABC_tran"/>
    <property type="match status" value="1"/>
</dbReference>
<dbReference type="GO" id="GO:0005524">
    <property type="term" value="F:ATP binding"/>
    <property type="evidence" value="ECO:0007669"/>
    <property type="project" value="UniProtKB-KW"/>
</dbReference>
<dbReference type="EMBL" id="BJVS01000002">
    <property type="protein sequence ID" value="GEL52878.1"/>
    <property type="molecule type" value="Genomic_DNA"/>
</dbReference>
<gene>
    <name evidence="5" type="ORF">ABO01nite_08850</name>
</gene>
<evidence type="ECO:0000259" key="4">
    <source>
        <dbReference type="PROSITE" id="PS50893"/>
    </source>
</evidence>
<comment type="caution">
    <text evidence="5">The sequence shown here is derived from an EMBL/GenBank/DDBJ whole genome shotgun (WGS) entry which is preliminary data.</text>
</comment>
<dbReference type="SUPFAM" id="SSF52540">
    <property type="entry name" value="P-loop containing nucleoside triphosphate hydrolases"/>
    <property type="match status" value="1"/>
</dbReference>
<name>A0AAN4R121_9PROT</name>
<keyword evidence="2" id="KW-0547">Nucleotide-binding</keyword>
<evidence type="ECO:0000313" key="5">
    <source>
        <dbReference type="EMBL" id="GEL52878.1"/>
    </source>
</evidence>
<dbReference type="GeneID" id="78225319"/>
<dbReference type="KEGG" id="abg:Asbog_00214"/>
<dbReference type="AlphaFoldDB" id="A0AAN4R121"/>
<protein>
    <recommendedName>
        <fullName evidence="4">ABC transporter domain-containing protein</fullName>
    </recommendedName>
</protein>
<dbReference type="PANTHER" id="PTHR42939">
    <property type="entry name" value="ABC TRANSPORTER ATP-BINDING PROTEIN ALBC-RELATED"/>
    <property type="match status" value="1"/>
</dbReference>
<dbReference type="PANTHER" id="PTHR42939:SF1">
    <property type="entry name" value="ABC TRANSPORTER ATP-BINDING PROTEIN ALBC-RELATED"/>
    <property type="match status" value="1"/>
</dbReference>
<keyword evidence="1" id="KW-0813">Transport</keyword>
<evidence type="ECO:0000256" key="3">
    <source>
        <dbReference type="ARBA" id="ARBA00022840"/>
    </source>
</evidence>
<dbReference type="RefSeq" id="WP_062163767.1">
    <property type="nucleotide sequence ID" value="NZ_AP014690.1"/>
</dbReference>
<dbReference type="InterPro" id="IPR003439">
    <property type="entry name" value="ABC_transporter-like_ATP-bd"/>
</dbReference>
<dbReference type="PROSITE" id="PS50893">
    <property type="entry name" value="ABC_TRANSPORTER_2"/>
    <property type="match status" value="1"/>
</dbReference>
<dbReference type="Proteomes" id="UP000321287">
    <property type="component" value="Unassembled WGS sequence"/>
</dbReference>
<dbReference type="InterPro" id="IPR027417">
    <property type="entry name" value="P-loop_NTPase"/>
</dbReference>
<accession>A0AAN4R121</accession>
<proteinExistence type="predicted"/>
<dbReference type="Gene3D" id="3.40.50.300">
    <property type="entry name" value="P-loop containing nucleotide triphosphate hydrolases"/>
    <property type="match status" value="1"/>
</dbReference>
<reference evidence="5 6" key="1">
    <citation type="submission" date="2019-07" db="EMBL/GenBank/DDBJ databases">
        <title>Whole genome shotgun sequence of Asaia bogorensis NBRC 16594.</title>
        <authorList>
            <person name="Hosoyama A."/>
            <person name="Uohara A."/>
            <person name="Ohji S."/>
            <person name="Ichikawa N."/>
        </authorList>
    </citation>
    <scope>NUCLEOTIDE SEQUENCE [LARGE SCALE GENOMIC DNA]</scope>
    <source>
        <strain evidence="5 6">NBRC 16594</strain>
    </source>
</reference>
<evidence type="ECO:0000313" key="6">
    <source>
        <dbReference type="Proteomes" id="UP000321287"/>
    </source>
</evidence>
<dbReference type="CDD" id="cd03230">
    <property type="entry name" value="ABC_DR_subfamily_A"/>
    <property type="match status" value="1"/>
</dbReference>
<keyword evidence="3" id="KW-0067">ATP-binding</keyword>
<dbReference type="GO" id="GO:0016887">
    <property type="term" value="F:ATP hydrolysis activity"/>
    <property type="evidence" value="ECO:0007669"/>
    <property type="project" value="InterPro"/>
</dbReference>
<feature type="domain" description="ABC transporter" evidence="4">
    <location>
        <begin position="5"/>
        <end position="207"/>
    </location>
</feature>
<evidence type="ECO:0000256" key="2">
    <source>
        <dbReference type="ARBA" id="ARBA00022741"/>
    </source>
</evidence>
<sequence length="207" mass="22204">MTDILLCTDLEMAYKGRPVFSSVTFALGVGLHGLWGGNGTGKSTLLRGLSGVAKLQKGRVMIAGHDLARQSVAAKSCLAYVPDEGAVYPFMTGRDLMALCAWARKAPDVSPDLIEGFGLTPHLDKRYDALSLGTRRKMLIASAFIGTPQLLLMDEPGNGLDAASRDYLMMLLAETARSACILLSSHDSLFLEALGARIIRMETLGKD</sequence>
<keyword evidence="6" id="KW-1185">Reference proteome</keyword>
<evidence type="ECO:0000256" key="1">
    <source>
        <dbReference type="ARBA" id="ARBA00022448"/>
    </source>
</evidence>